<evidence type="ECO:0000259" key="2">
    <source>
        <dbReference type="PROSITE" id="PS50994"/>
    </source>
</evidence>
<dbReference type="GO" id="GO:0003676">
    <property type="term" value="F:nucleic acid binding"/>
    <property type="evidence" value="ECO:0007669"/>
    <property type="project" value="InterPro"/>
</dbReference>
<dbReference type="Gene3D" id="3.30.420.10">
    <property type="entry name" value="Ribonuclease H-like superfamily/Ribonuclease H"/>
    <property type="match status" value="1"/>
</dbReference>
<gene>
    <name evidence="3" type="ORF">SAMN04489798_3712</name>
</gene>
<dbReference type="PROSITE" id="PS50994">
    <property type="entry name" value="INTEGRASE"/>
    <property type="match status" value="1"/>
</dbReference>
<dbReference type="InterPro" id="IPR012337">
    <property type="entry name" value="RNaseH-like_sf"/>
</dbReference>
<protein>
    <submittedName>
        <fullName evidence="3">Transposase</fullName>
    </submittedName>
</protein>
<dbReference type="PANTHER" id="PTHR35004:SF8">
    <property type="entry name" value="TRANSPOSASE RV3428C-RELATED"/>
    <property type="match status" value="1"/>
</dbReference>
<organism evidence="3 4">
    <name type="scientific">Pseudomonas arsenicoxydans</name>
    <dbReference type="NCBI Taxonomy" id="702115"/>
    <lineage>
        <taxon>Bacteria</taxon>
        <taxon>Pseudomonadati</taxon>
        <taxon>Pseudomonadota</taxon>
        <taxon>Gammaproteobacteria</taxon>
        <taxon>Pseudomonadales</taxon>
        <taxon>Pseudomonadaceae</taxon>
        <taxon>Pseudomonas</taxon>
    </lineage>
</organism>
<dbReference type="SUPFAM" id="SSF53098">
    <property type="entry name" value="Ribonuclease H-like"/>
    <property type="match status" value="1"/>
</dbReference>
<feature type="domain" description="Integrase catalytic" evidence="2">
    <location>
        <begin position="132"/>
        <end position="327"/>
    </location>
</feature>
<evidence type="ECO:0000313" key="4">
    <source>
        <dbReference type="Proteomes" id="UP000198827"/>
    </source>
</evidence>
<comment type="similarity">
    <text evidence="1">Belongs to the transposase IS21/IS408/IS1162 family.</text>
</comment>
<dbReference type="InterPro" id="IPR054353">
    <property type="entry name" value="IstA-like_C"/>
</dbReference>
<dbReference type="OrthoDB" id="2065409at2"/>
<dbReference type="EMBL" id="LT629705">
    <property type="protein sequence ID" value="SDO73383.1"/>
    <property type="molecule type" value="Genomic_DNA"/>
</dbReference>
<accession>A0A1H0LZ60</accession>
<dbReference type="PANTHER" id="PTHR35004">
    <property type="entry name" value="TRANSPOSASE RV3428C-RELATED"/>
    <property type="match status" value="1"/>
</dbReference>
<evidence type="ECO:0000256" key="1">
    <source>
        <dbReference type="ARBA" id="ARBA00009277"/>
    </source>
</evidence>
<dbReference type="NCBIfam" id="NF033546">
    <property type="entry name" value="transpos_IS21"/>
    <property type="match status" value="1"/>
</dbReference>
<reference evidence="3 4" key="1">
    <citation type="submission" date="2016-10" db="EMBL/GenBank/DDBJ databases">
        <authorList>
            <person name="de Groot N.N."/>
        </authorList>
    </citation>
    <scope>NUCLEOTIDE SEQUENCE [LARGE SCALE GENOMIC DNA]</scope>
    <source>
        <strain evidence="3 4">CECT 7543</strain>
    </source>
</reference>
<dbReference type="Pfam" id="PF00665">
    <property type="entry name" value="rve"/>
    <property type="match status" value="1"/>
</dbReference>
<sequence length="516" mass="59692">MKLPVEKQREVLRLLCDLSLSNRAIGRLAQVSHNTVRSLRDQLNQSGETWESLKILDNKMLTARLYSDAKESVNRKVCPQWLHIHEQLQLSDMTLELLWQEYRENEPLGVSYAQFTRLYKAWLNTQKISMRQIHLPGDKMFVDFCGRTMPVTDPVTGLVSNAQIFVATLGASGYTFATAVSSQTTSDWLRCHVRAFEFFEGTPKFVVPDNLKAAVLKTTRDQIILNRAYSELSEHYGVAVTPARPRRPKDKSLGEIGVQIVQRFVLARLRTRTFFSLEELNEQIFHWIGVLNDRITRTYPKSRMTRFLEIDLPALQPLPEKSYNYSQWVYHVRVGKDYHVEFNEHNYSVPYQFANQIVDLRVSDEWLEVCFQRQIISTHRVGHSRGFSTLREHLSPNHGYFQDSQPEMLLVWAESVGPETLYYVKKNLEDRRDFATGLRAVAALKRDVRKGKILSSRLESACAYANSLNILSSERLRSILRNESDLRPSFRVSTPLIEHSNIRGAQYYATQGDEQV</sequence>
<dbReference type="RefSeq" id="WP_090182936.1">
    <property type="nucleotide sequence ID" value="NZ_LT629705.1"/>
</dbReference>
<dbReference type="InterPro" id="IPR001584">
    <property type="entry name" value="Integrase_cat-core"/>
</dbReference>
<dbReference type="Proteomes" id="UP000198827">
    <property type="component" value="Chromosome I"/>
</dbReference>
<dbReference type="GO" id="GO:0015074">
    <property type="term" value="P:DNA integration"/>
    <property type="evidence" value="ECO:0007669"/>
    <property type="project" value="InterPro"/>
</dbReference>
<dbReference type="InterPro" id="IPR036397">
    <property type="entry name" value="RNaseH_sf"/>
</dbReference>
<dbReference type="Pfam" id="PF22483">
    <property type="entry name" value="Mu-transpos_C_2"/>
    <property type="match status" value="1"/>
</dbReference>
<proteinExistence type="inferred from homology"/>
<name>A0A1H0LZ60_9PSED</name>
<evidence type="ECO:0000313" key="3">
    <source>
        <dbReference type="EMBL" id="SDO73383.1"/>
    </source>
</evidence>
<dbReference type="AlphaFoldDB" id="A0A1H0LZ60"/>